<feature type="region of interest" description="Disordered" evidence="1">
    <location>
        <begin position="182"/>
        <end position="201"/>
    </location>
</feature>
<feature type="compositionally biased region" description="Pro residues" evidence="1">
    <location>
        <begin position="34"/>
        <end position="46"/>
    </location>
</feature>
<feature type="compositionally biased region" description="Basic residues" evidence="1">
    <location>
        <begin position="103"/>
        <end position="112"/>
    </location>
</feature>
<name>A0A1H2UKD8_9PSEU</name>
<keyword evidence="3" id="KW-1185">Reference proteome</keyword>
<dbReference type="EMBL" id="FNON01000001">
    <property type="protein sequence ID" value="SDW56537.1"/>
    <property type="molecule type" value="Genomic_DNA"/>
</dbReference>
<proteinExistence type="predicted"/>
<accession>A0A1H2UKD8</accession>
<protein>
    <submittedName>
        <fullName evidence="2">Uncharacterized protein</fullName>
    </submittedName>
</protein>
<sequence>MYLGPPTGLFYSASDLIAVGFGDATPRAGSQPTATPPGLVPAPPRPIRSSLAHPGLAGAASPARPGRLRPIAHTPTPGRRPASHRPRPSSGLASRPLRFAFRLLRHARRPLRRTADSPGTRADSPGTLAPASQARTTARGLRPDRQASVSSAYVPRRLSKRAPTGQVCVRIGQALLPTPRARVPTARVRTPAGWARTHSSRRMAPLRTRRLRDGFRSANPRPCGIGARNSSGSGVALVDLGWNARLECRPGEVPPRCVDSPGPGVRCEVPDWAARGAQVRDTWCLGVGLGHGRLGALGGWRVDHSGRPCPTFP</sequence>
<dbReference type="AlphaFoldDB" id="A0A1H2UKD8"/>
<dbReference type="Proteomes" id="UP000199515">
    <property type="component" value="Unassembled WGS sequence"/>
</dbReference>
<gene>
    <name evidence="2" type="ORF">SAMN05421504_101915</name>
</gene>
<evidence type="ECO:0000313" key="2">
    <source>
        <dbReference type="EMBL" id="SDW56537.1"/>
    </source>
</evidence>
<feature type="region of interest" description="Disordered" evidence="1">
    <location>
        <begin position="24"/>
        <end position="163"/>
    </location>
</feature>
<evidence type="ECO:0000256" key="1">
    <source>
        <dbReference type="SAM" id="MobiDB-lite"/>
    </source>
</evidence>
<reference evidence="2 3" key="1">
    <citation type="submission" date="2016-10" db="EMBL/GenBank/DDBJ databases">
        <authorList>
            <person name="de Groot N.N."/>
        </authorList>
    </citation>
    <scope>NUCLEOTIDE SEQUENCE [LARGE SCALE GENOMIC DNA]</scope>
    <source>
        <strain evidence="2 3">CPCC 202699</strain>
    </source>
</reference>
<evidence type="ECO:0000313" key="3">
    <source>
        <dbReference type="Proteomes" id="UP000199515"/>
    </source>
</evidence>
<organism evidence="2 3">
    <name type="scientific">Amycolatopsis xylanica</name>
    <dbReference type="NCBI Taxonomy" id="589385"/>
    <lineage>
        <taxon>Bacteria</taxon>
        <taxon>Bacillati</taxon>
        <taxon>Actinomycetota</taxon>
        <taxon>Actinomycetes</taxon>
        <taxon>Pseudonocardiales</taxon>
        <taxon>Pseudonocardiaceae</taxon>
        <taxon>Amycolatopsis</taxon>
    </lineage>
</organism>